<feature type="domain" description="Peptidase M1 membrane alanine aminopeptidase" evidence="13">
    <location>
        <begin position="273"/>
        <end position="480"/>
    </location>
</feature>
<feature type="signal peptide" evidence="12">
    <location>
        <begin position="1"/>
        <end position="18"/>
    </location>
</feature>
<dbReference type="Pfam" id="PF17900">
    <property type="entry name" value="Peptidase_M1_N"/>
    <property type="match status" value="1"/>
</dbReference>
<keyword evidence="10" id="KW-0862">Zinc</keyword>
<dbReference type="GO" id="GO:0006508">
    <property type="term" value="P:proteolysis"/>
    <property type="evidence" value="ECO:0007669"/>
    <property type="project" value="UniProtKB-KW"/>
</dbReference>
<dbReference type="RefSeq" id="WP_129920856.1">
    <property type="nucleotide sequence ID" value="NZ_SEWE01000015.1"/>
</dbReference>
<dbReference type="CDD" id="cd09603">
    <property type="entry name" value="M1_APN_like"/>
    <property type="match status" value="1"/>
</dbReference>
<keyword evidence="16" id="KW-1185">Reference proteome</keyword>
<dbReference type="PRINTS" id="PR00756">
    <property type="entry name" value="ALADIPTASE"/>
</dbReference>
<organism evidence="15 16">
    <name type="scientific">Hymenobacter persicinus</name>
    <dbReference type="NCBI Taxonomy" id="2025506"/>
    <lineage>
        <taxon>Bacteria</taxon>
        <taxon>Pseudomonadati</taxon>
        <taxon>Bacteroidota</taxon>
        <taxon>Cytophagia</taxon>
        <taxon>Cytophagales</taxon>
        <taxon>Hymenobacteraceae</taxon>
        <taxon>Hymenobacter</taxon>
    </lineage>
</organism>
<sequence>MKRILTVAVCVLSTAAMAQQGPSTPANPALKIYRASATKVNDLVHTKLDVRFDYAKRYLYGKEWVTLKPHGYATDSLRLDAKGMEIKSVALMNGEQMQPLKYDYSDANNLRINLGKSMAPGTSYIVYIEYTAKPDELKVQGSAAISDAKGLYFINPDSAVKGKPVQIWTQGETEGSSAWFPTIDRPNQKTTSEISMTVPSKYVTLSNGRLDSQKPAGAGLRTDTWKMELPHAPYLFMMAVGDFKVYKDTWRGKEVSYYLEPKYAPYAKQIFGNTPDMLEFFSNRLGVEYPWNKYAQIVVRDYVSGAMENTSATLHGDFVQMTDKQLPDREYQNESVIAHELFHQWFGDYVTAESWSNLTVNESMADFSEGLYAEHKYGADAADSHKHRNLRNYLRSPADAQKYLVRFNYADKEDMFDLVSYQKGGAILEMLRTYLGDDVFFAGLQKYLKDNALGNGEAHQMRLAMEAVSGKDLNWFYNQWYYGAGHPVVSIDYAWDAAKKVQSVTVKQNQPGQVFQLPFAIDYWVNGKAQRQQVMMTEGTQTFSMPLAAKPDLVDVDAQKTLVWQQTDNKPLASFAYQYAHAPLYVARREALLAADAKQTTDPAALKLLVSGLSDKFNNLRMVSAERLKLDDKGVAKVAAPALRKQAAAEKDVHALAMELTALAKLKDKKDEKLFTQQLASNPSYAVQAAALQALAAVNPKAALPKAQALESTDQPSLSQAVVGVYAKSGGAAQWNYVRDRFDAAQGQNKFAYFEGMGTMLGRLDDPKAFAEDVERIKSLAVTYKRYGVDQPAIGMIQAAVESQKGSANAAANQATAEKAVAEIQAAK</sequence>
<feature type="chain" id="PRO_5020192440" description="Aminopeptidase N" evidence="12">
    <location>
        <begin position="19"/>
        <end position="828"/>
    </location>
</feature>
<comment type="caution">
    <text evidence="15">The sequence shown here is derived from an EMBL/GenBank/DDBJ whole genome shotgun (WGS) entry which is preliminary data.</text>
</comment>
<comment type="similarity">
    <text evidence="3">Belongs to the peptidase M1 family.</text>
</comment>
<dbReference type="PANTHER" id="PTHR11533:SF174">
    <property type="entry name" value="PUROMYCIN-SENSITIVE AMINOPEPTIDASE-RELATED"/>
    <property type="match status" value="1"/>
</dbReference>
<dbReference type="Gene3D" id="1.10.390.10">
    <property type="entry name" value="Neutral Protease Domain 2"/>
    <property type="match status" value="1"/>
</dbReference>
<gene>
    <name evidence="15" type="ORF">EWM57_09235</name>
</gene>
<evidence type="ECO:0000256" key="3">
    <source>
        <dbReference type="ARBA" id="ARBA00010136"/>
    </source>
</evidence>
<proteinExistence type="inferred from homology"/>
<dbReference type="GO" id="GO:0043171">
    <property type="term" value="P:peptide catabolic process"/>
    <property type="evidence" value="ECO:0007669"/>
    <property type="project" value="TreeGrafter"/>
</dbReference>
<comment type="catalytic activity">
    <reaction evidence="1">
        <text>Release of an N-terminal amino acid, Xaa-|-Yaa- from a peptide, amide or arylamide. Xaa is preferably Ala, but may be most amino acids including Pro (slow action). When a terminal hydrophobic residue is followed by a prolyl residue, the two may be released as an intact Xaa-Pro dipeptide.</text>
        <dbReference type="EC" id="3.4.11.2"/>
    </reaction>
</comment>
<comment type="cofactor">
    <cofactor evidence="2">
        <name>Zn(2+)</name>
        <dbReference type="ChEBI" id="CHEBI:29105"/>
    </cofactor>
</comment>
<evidence type="ECO:0000256" key="12">
    <source>
        <dbReference type="SAM" id="SignalP"/>
    </source>
</evidence>
<evidence type="ECO:0000256" key="6">
    <source>
        <dbReference type="ARBA" id="ARBA00022438"/>
    </source>
</evidence>
<keyword evidence="8" id="KW-0479">Metal-binding</keyword>
<keyword evidence="7" id="KW-0645">Protease</keyword>
<keyword evidence="12" id="KW-0732">Signal</keyword>
<evidence type="ECO:0000256" key="5">
    <source>
        <dbReference type="ARBA" id="ARBA00015611"/>
    </source>
</evidence>
<dbReference type="AlphaFoldDB" id="A0A4Q5LDZ6"/>
<dbReference type="SUPFAM" id="SSF55486">
    <property type="entry name" value="Metalloproteases ('zincins'), catalytic domain"/>
    <property type="match status" value="1"/>
</dbReference>
<dbReference type="EC" id="3.4.11.2" evidence="4"/>
<dbReference type="Gene3D" id="2.60.40.1730">
    <property type="entry name" value="tricorn interacting facor f3 domain"/>
    <property type="match status" value="1"/>
</dbReference>
<evidence type="ECO:0000256" key="11">
    <source>
        <dbReference type="ARBA" id="ARBA00023049"/>
    </source>
</evidence>
<evidence type="ECO:0000256" key="2">
    <source>
        <dbReference type="ARBA" id="ARBA00001947"/>
    </source>
</evidence>
<evidence type="ECO:0000256" key="10">
    <source>
        <dbReference type="ARBA" id="ARBA00022833"/>
    </source>
</evidence>
<dbReference type="InterPro" id="IPR042097">
    <property type="entry name" value="Aminopeptidase_N-like_N_sf"/>
</dbReference>
<evidence type="ECO:0000256" key="1">
    <source>
        <dbReference type="ARBA" id="ARBA00000098"/>
    </source>
</evidence>
<keyword evidence="9" id="KW-0378">Hydrolase</keyword>
<protein>
    <recommendedName>
        <fullName evidence="5">Aminopeptidase N</fullName>
        <ecNumber evidence="4">3.4.11.2</ecNumber>
    </recommendedName>
</protein>
<dbReference type="EMBL" id="SEWE01000015">
    <property type="protein sequence ID" value="RYU80115.1"/>
    <property type="molecule type" value="Genomic_DNA"/>
</dbReference>
<evidence type="ECO:0000313" key="15">
    <source>
        <dbReference type="EMBL" id="RYU80115.1"/>
    </source>
</evidence>
<evidence type="ECO:0000256" key="8">
    <source>
        <dbReference type="ARBA" id="ARBA00022723"/>
    </source>
</evidence>
<dbReference type="InterPro" id="IPR045357">
    <property type="entry name" value="Aminopeptidase_N-like_N"/>
</dbReference>
<feature type="domain" description="Aminopeptidase N-like N-terminal" evidence="14">
    <location>
        <begin position="45"/>
        <end position="235"/>
    </location>
</feature>
<dbReference type="PANTHER" id="PTHR11533">
    <property type="entry name" value="PROTEASE M1 ZINC METALLOPROTEASE"/>
    <property type="match status" value="1"/>
</dbReference>
<accession>A0A4Q5LDZ6</accession>
<keyword evidence="6" id="KW-0031">Aminopeptidase</keyword>
<dbReference type="Proteomes" id="UP000294155">
    <property type="component" value="Unassembled WGS sequence"/>
</dbReference>
<evidence type="ECO:0000256" key="9">
    <source>
        <dbReference type="ARBA" id="ARBA00022801"/>
    </source>
</evidence>
<dbReference type="GO" id="GO:0008270">
    <property type="term" value="F:zinc ion binding"/>
    <property type="evidence" value="ECO:0007669"/>
    <property type="project" value="InterPro"/>
</dbReference>
<dbReference type="SUPFAM" id="SSF63737">
    <property type="entry name" value="Leukotriene A4 hydrolase N-terminal domain"/>
    <property type="match status" value="1"/>
</dbReference>
<dbReference type="GO" id="GO:0005737">
    <property type="term" value="C:cytoplasm"/>
    <property type="evidence" value="ECO:0007669"/>
    <property type="project" value="TreeGrafter"/>
</dbReference>
<dbReference type="InterPro" id="IPR050344">
    <property type="entry name" value="Peptidase_M1_aminopeptidases"/>
</dbReference>
<dbReference type="Pfam" id="PF01433">
    <property type="entry name" value="Peptidase_M1"/>
    <property type="match status" value="1"/>
</dbReference>
<dbReference type="GO" id="GO:0070006">
    <property type="term" value="F:metalloaminopeptidase activity"/>
    <property type="evidence" value="ECO:0007669"/>
    <property type="project" value="TreeGrafter"/>
</dbReference>
<evidence type="ECO:0000313" key="16">
    <source>
        <dbReference type="Proteomes" id="UP000294155"/>
    </source>
</evidence>
<dbReference type="InterPro" id="IPR027268">
    <property type="entry name" value="Peptidase_M4/M1_CTD_sf"/>
</dbReference>
<evidence type="ECO:0000259" key="13">
    <source>
        <dbReference type="Pfam" id="PF01433"/>
    </source>
</evidence>
<dbReference type="GO" id="GO:0042277">
    <property type="term" value="F:peptide binding"/>
    <property type="evidence" value="ECO:0007669"/>
    <property type="project" value="TreeGrafter"/>
</dbReference>
<dbReference type="OrthoDB" id="100605at2"/>
<dbReference type="GO" id="GO:0016285">
    <property type="term" value="F:alanyl aminopeptidase activity"/>
    <property type="evidence" value="ECO:0007669"/>
    <property type="project" value="UniProtKB-EC"/>
</dbReference>
<dbReference type="GO" id="GO:0016020">
    <property type="term" value="C:membrane"/>
    <property type="evidence" value="ECO:0007669"/>
    <property type="project" value="TreeGrafter"/>
</dbReference>
<reference evidence="15 16" key="1">
    <citation type="submission" date="2019-02" db="EMBL/GenBank/DDBJ databases">
        <title>Bacterial novel species isolated from soil.</title>
        <authorList>
            <person name="Jung H.-Y."/>
        </authorList>
    </citation>
    <scope>NUCLEOTIDE SEQUENCE [LARGE SCALE GENOMIC DNA]</scope>
    <source>
        <strain evidence="15 16">1-3-3-3</strain>
    </source>
</reference>
<keyword evidence="11" id="KW-0482">Metalloprotease</keyword>
<name>A0A4Q5LDZ6_9BACT</name>
<evidence type="ECO:0000256" key="4">
    <source>
        <dbReference type="ARBA" id="ARBA00012564"/>
    </source>
</evidence>
<dbReference type="GO" id="GO:0005615">
    <property type="term" value="C:extracellular space"/>
    <property type="evidence" value="ECO:0007669"/>
    <property type="project" value="TreeGrafter"/>
</dbReference>
<dbReference type="InterPro" id="IPR001930">
    <property type="entry name" value="Peptidase_M1"/>
</dbReference>
<evidence type="ECO:0000259" key="14">
    <source>
        <dbReference type="Pfam" id="PF17900"/>
    </source>
</evidence>
<evidence type="ECO:0000256" key="7">
    <source>
        <dbReference type="ARBA" id="ARBA00022670"/>
    </source>
</evidence>
<dbReference type="InterPro" id="IPR014782">
    <property type="entry name" value="Peptidase_M1_dom"/>
</dbReference>